<dbReference type="PANTHER" id="PTHR31694:SF26">
    <property type="entry name" value="OS05G0151100 PROTEIN"/>
    <property type="match status" value="1"/>
</dbReference>
<dbReference type="InterPro" id="IPR052965">
    <property type="entry name" value="Pigment-catalase-like"/>
</dbReference>
<dbReference type="Proteomes" id="UP000027120">
    <property type="component" value="Unassembled WGS sequence"/>
</dbReference>
<proteinExistence type="predicted"/>
<protein>
    <submittedName>
        <fullName evidence="1">Uncharacterized protein</fullName>
    </submittedName>
</protein>
<dbReference type="PANTHER" id="PTHR31694">
    <property type="entry name" value="DESICCATION-LIKE PROTEIN"/>
    <property type="match status" value="1"/>
</dbReference>
<keyword evidence="2" id="KW-1185">Reference proteome</keyword>
<feature type="non-terminal residue" evidence="1">
    <location>
        <position position="1"/>
    </location>
</feature>
<accession>A0A067H5L9</accession>
<organism evidence="1 2">
    <name type="scientific">Citrus sinensis</name>
    <name type="common">Sweet orange</name>
    <name type="synonym">Citrus aurantium var. sinensis</name>
    <dbReference type="NCBI Taxonomy" id="2711"/>
    <lineage>
        <taxon>Eukaryota</taxon>
        <taxon>Viridiplantae</taxon>
        <taxon>Streptophyta</taxon>
        <taxon>Embryophyta</taxon>
        <taxon>Tracheophyta</taxon>
        <taxon>Spermatophyta</taxon>
        <taxon>Magnoliopsida</taxon>
        <taxon>eudicotyledons</taxon>
        <taxon>Gunneridae</taxon>
        <taxon>Pentapetalae</taxon>
        <taxon>rosids</taxon>
        <taxon>malvids</taxon>
        <taxon>Sapindales</taxon>
        <taxon>Rutaceae</taxon>
        <taxon>Aurantioideae</taxon>
        <taxon>Citrus</taxon>
    </lineage>
</organism>
<evidence type="ECO:0000313" key="1">
    <source>
        <dbReference type="EMBL" id="KDO87303.1"/>
    </source>
</evidence>
<dbReference type="AlphaFoldDB" id="A0A067H5L9"/>
<dbReference type="STRING" id="2711.A0A067H5L9"/>
<reference evidence="1 2" key="1">
    <citation type="submission" date="2014-04" db="EMBL/GenBank/DDBJ databases">
        <authorList>
            <consortium name="International Citrus Genome Consortium"/>
            <person name="Gmitter F."/>
            <person name="Chen C."/>
            <person name="Farmerie W."/>
            <person name="Harkins T."/>
            <person name="Desany B."/>
            <person name="Mohiuddin M."/>
            <person name="Kodira C."/>
            <person name="Borodovsky M."/>
            <person name="Lomsadze A."/>
            <person name="Burns P."/>
            <person name="Jenkins J."/>
            <person name="Prochnik S."/>
            <person name="Shu S."/>
            <person name="Chapman J."/>
            <person name="Pitluck S."/>
            <person name="Schmutz J."/>
            <person name="Rokhsar D."/>
        </authorList>
    </citation>
    <scope>NUCLEOTIDE SEQUENCE</scope>
</reference>
<gene>
    <name evidence="1" type="ORF">CISIN_1g047469mg</name>
</gene>
<name>A0A067H5L9_CITSI</name>
<dbReference type="Pfam" id="PF13668">
    <property type="entry name" value="Ferritin_2"/>
    <property type="match status" value="1"/>
</dbReference>
<dbReference type="EMBL" id="KK784873">
    <property type="protein sequence ID" value="KDO87303.1"/>
    <property type="molecule type" value="Genomic_DNA"/>
</dbReference>
<evidence type="ECO:0000313" key="2">
    <source>
        <dbReference type="Proteomes" id="UP000027120"/>
    </source>
</evidence>
<sequence>LDCIASWLAEGGPPTTRARKASLDDLTNRTIEKLGYQEGGHLSFPQNFATTFNEAVGYELEPPFDPYVNTINYLLSSNAIPHVGLVCYVGTKPYLANYTYRRLVAELLGVESGEDAVLPTLLYERTYENVLPYNITVVEFTIYVSDLRNQVAMFGIKDKGLIVPPQLGAESRTESNTLSADAKFLVLRKKSEAQNNLSLNSFACQLLPSPMMELATAAASVLRLARVEPPAVAAVAEVELTRAAITESTSSDLMMMMRSTMMMICCCHCCC</sequence>